<protein>
    <submittedName>
        <fullName evidence="1">Uncharacterized protein</fullName>
    </submittedName>
</protein>
<reference evidence="1 2" key="1">
    <citation type="journal article" date="2017" name="Nat. Commun.">
        <title>Genome assembly with in vitro proximity ligation data and whole-genome triplication in lettuce.</title>
        <authorList>
            <person name="Reyes-Chin-Wo S."/>
            <person name="Wang Z."/>
            <person name="Yang X."/>
            <person name="Kozik A."/>
            <person name="Arikit S."/>
            <person name="Song C."/>
            <person name="Xia L."/>
            <person name="Froenicke L."/>
            <person name="Lavelle D.O."/>
            <person name="Truco M.J."/>
            <person name="Xia R."/>
            <person name="Zhu S."/>
            <person name="Xu C."/>
            <person name="Xu H."/>
            <person name="Xu X."/>
            <person name="Cox K."/>
            <person name="Korf I."/>
            <person name="Meyers B.C."/>
            <person name="Michelmore R.W."/>
        </authorList>
    </citation>
    <scope>NUCLEOTIDE SEQUENCE [LARGE SCALE GENOMIC DNA]</scope>
    <source>
        <strain evidence="2">cv. Salinas</strain>
        <tissue evidence="1">Seedlings</tissue>
    </source>
</reference>
<dbReference type="EMBL" id="NBSK02000006">
    <property type="protein sequence ID" value="KAJ0201809.1"/>
    <property type="molecule type" value="Genomic_DNA"/>
</dbReference>
<dbReference type="AlphaFoldDB" id="A0A9R1VAG0"/>
<proteinExistence type="predicted"/>
<keyword evidence="2" id="KW-1185">Reference proteome</keyword>
<organism evidence="1 2">
    <name type="scientific">Lactuca sativa</name>
    <name type="common">Garden lettuce</name>
    <dbReference type="NCBI Taxonomy" id="4236"/>
    <lineage>
        <taxon>Eukaryota</taxon>
        <taxon>Viridiplantae</taxon>
        <taxon>Streptophyta</taxon>
        <taxon>Embryophyta</taxon>
        <taxon>Tracheophyta</taxon>
        <taxon>Spermatophyta</taxon>
        <taxon>Magnoliopsida</taxon>
        <taxon>eudicotyledons</taxon>
        <taxon>Gunneridae</taxon>
        <taxon>Pentapetalae</taxon>
        <taxon>asterids</taxon>
        <taxon>campanulids</taxon>
        <taxon>Asterales</taxon>
        <taxon>Asteraceae</taxon>
        <taxon>Cichorioideae</taxon>
        <taxon>Cichorieae</taxon>
        <taxon>Lactucinae</taxon>
        <taxon>Lactuca</taxon>
    </lineage>
</organism>
<accession>A0A9R1VAG0</accession>
<name>A0A9R1VAG0_LACSA</name>
<comment type="caution">
    <text evidence="1">The sequence shown here is derived from an EMBL/GenBank/DDBJ whole genome shotgun (WGS) entry which is preliminary data.</text>
</comment>
<sequence>MGCYSVASLEHEFIILTLRSMNSLEDYCHKLKDVADQLSDVERSLKIVWSSNLFVDCHTTQSMLQLERNHQQTQELIAAPTDGLTASKVYVASDSSSRQP</sequence>
<evidence type="ECO:0000313" key="1">
    <source>
        <dbReference type="EMBL" id="KAJ0201809.1"/>
    </source>
</evidence>
<evidence type="ECO:0000313" key="2">
    <source>
        <dbReference type="Proteomes" id="UP000235145"/>
    </source>
</evidence>
<dbReference type="Proteomes" id="UP000235145">
    <property type="component" value="Unassembled WGS sequence"/>
</dbReference>
<gene>
    <name evidence="1" type="ORF">LSAT_V11C600299690</name>
</gene>